<feature type="transmembrane region" description="Helical" evidence="8">
    <location>
        <begin position="16"/>
        <end position="37"/>
    </location>
</feature>
<dbReference type="RefSeq" id="XP_006692654.1">
    <property type="nucleotide sequence ID" value="XM_006692591.1"/>
</dbReference>
<dbReference type="GO" id="GO:0009117">
    <property type="term" value="P:nucleotide metabolic process"/>
    <property type="evidence" value="ECO:0007669"/>
    <property type="project" value="InterPro"/>
</dbReference>
<dbReference type="InterPro" id="IPR043171">
    <property type="entry name" value="Ap4A_phos1/2-like"/>
</dbReference>
<feature type="region of interest" description="Disordered" evidence="7">
    <location>
        <begin position="285"/>
        <end position="307"/>
    </location>
</feature>
<comment type="catalytic activity">
    <reaction evidence="6">
        <text>hexadecanoyl-CoA + H2O = S-hexadecanoyl-4'-phosphopantetheine + adenosine 3',5'-bisphosphate + 2 H(+)</text>
        <dbReference type="Rhea" id="RHEA:50032"/>
        <dbReference type="ChEBI" id="CHEBI:15377"/>
        <dbReference type="ChEBI" id="CHEBI:15378"/>
        <dbReference type="ChEBI" id="CHEBI:57379"/>
        <dbReference type="ChEBI" id="CHEBI:58343"/>
        <dbReference type="ChEBI" id="CHEBI:132018"/>
    </reaction>
</comment>
<dbReference type="GO" id="GO:0005789">
    <property type="term" value="C:endoplasmic reticulum membrane"/>
    <property type="evidence" value="ECO:0007669"/>
    <property type="project" value="UniProtKB-SubCell"/>
</dbReference>
<dbReference type="InterPro" id="IPR009163">
    <property type="entry name" value="Ap4A_phos1/2"/>
</dbReference>
<sequence>MSSRPVRSPPHLPTRIELLVLGLYPALLLFGALFSFVSPETRASPYDPVRQSHYPPEKAPSYFARKDNILNVFFVKRGWAWITIAFFVFWATHPAVTRKDWGSRIKAVMRWASVTTWWIFVTQWFFGPGLVDRGFMLTGGRCEREIGELIAEVFSASACKASGGKWKGGHDISGHVFLLVLGSYFLIQEVGWVVVRSTKAVEDERCVLMDDGAIKSAAVEAPPDKREDVQVLTNVFEALAFGGKFAAVVIGLSVWMLLMTAIYFHTWFEKLTGLLTALAESQAPVSSRSSSQGPSGSKSPRTFRDNMTALPDSMSSVKVPANLPELVKAAFDRAVASGDVNFFATQVTLINVNSIPFQLRFSPALAKKPNAPQPAPAPVPPTPSTVSTATPTDAAQKPLFNPFAPPIPPPMLVTHLEPSHNLILNKFAIIPEHFILATHAFKEQTHLLEAADLEVAYQCIEVYHSYHNSKNDKGGELFVFFNSGPHSGASQPHRHLQLLRVNRMKEGLSSNDANIWTVLAGELCRDEVRSRLPFRVFAEQIRNGDGIVKPLHDVYLRLYRKACEAVLGTANTAATGVGQVSGEASISYNLGMTRDVMVVVPRIAEGQAVVADVDGQRQEVGRLALNGTVLAGTALVKTQAEWDALRAEPQQILEVLGRIGVPNIQAPALL</sequence>
<evidence type="ECO:0000259" key="10">
    <source>
        <dbReference type="Pfam" id="PF19327"/>
    </source>
</evidence>
<keyword evidence="6" id="KW-0594">Phospholipid biosynthesis</keyword>
<dbReference type="EMBL" id="GL988041">
    <property type="protein sequence ID" value="EGS20358.1"/>
    <property type="molecule type" value="Genomic_DNA"/>
</dbReference>
<dbReference type="GO" id="GO:0005524">
    <property type="term" value="F:ATP binding"/>
    <property type="evidence" value="ECO:0007669"/>
    <property type="project" value="InterPro"/>
</dbReference>
<evidence type="ECO:0000256" key="1">
    <source>
        <dbReference type="ARBA" id="ARBA00004477"/>
    </source>
</evidence>
<dbReference type="OrthoDB" id="10267950at2759"/>
<evidence type="ECO:0000256" key="7">
    <source>
        <dbReference type="SAM" id="MobiDB-lite"/>
    </source>
</evidence>
<evidence type="ECO:0000256" key="6">
    <source>
        <dbReference type="HAMAP-Rule" id="MF_03231"/>
    </source>
</evidence>
<feature type="transmembrane region" description="Helical" evidence="8">
    <location>
        <begin position="78"/>
        <end position="96"/>
    </location>
</feature>
<evidence type="ECO:0000256" key="2">
    <source>
        <dbReference type="ARBA" id="ARBA00022692"/>
    </source>
</evidence>
<dbReference type="GO" id="GO:0008654">
    <property type="term" value="P:phospholipid biosynthetic process"/>
    <property type="evidence" value="ECO:0007669"/>
    <property type="project" value="UniProtKB-KW"/>
</dbReference>
<feature type="domain" description="Ap4A phosphorylase 1/2 N-terminal" evidence="10">
    <location>
        <begin position="319"/>
        <end position="504"/>
    </location>
</feature>
<feature type="domain" description="ATP adenylyltransferase C-terminal" evidence="9">
    <location>
        <begin position="531"/>
        <end position="662"/>
    </location>
</feature>
<dbReference type="InterPro" id="IPR019200">
    <property type="entry name" value="ATP_adenylylTrfase_C"/>
</dbReference>
<dbReference type="Gene3D" id="3.30.428.70">
    <property type="match status" value="1"/>
</dbReference>
<evidence type="ECO:0000259" key="9">
    <source>
        <dbReference type="Pfam" id="PF09830"/>
    </source>
</evidence>
<dbReference type="GeneID" id="18256223"/>
<keyword evidence="12" id="KW-1185">Reference proteome</keyword>
<dbReference type="EC" id="3.6.1.-" evidence="6"/>
<feature type="transmembrane region" description="Helical" evidence="8">
    <location>
        <begin position="245"/>
        <end position="268"/>
    </location>
</feature>
<accession>G0S3N1</accession>
<dbReference type="Pfam" id="PF10261">
    <property type="entry name" value="FIT"/>
    <property type="match status" value="1"/>
</dbReference>
<protein>
    <recommendedName>
        <fullName evidence="6">Acyl-coenzyme A diphosphatase SCS3</fullName>
        <ecNumber evidence="6">3.6.1.-</ecNumber>
    </recommendedName>
    <alternativeName>
        <fullName evidence="6">FIT family protein SCS3</fullName>
    </alternativeName>
</protein>
<comment type="catalytic activity">
    <reaction evidence="6">
        <text>(9Z)-octadecenoyl-CoA + H2O = S-(9Z-octadecenoyl)-4'-phosphopantetheine + adenosine 3',5'-bisphosphate + 2 H(+)</text>
        <dbReference type="Rhea" id="RHEA:65564"/>
        <dbReference type="ChEBI" id="CHEBI:15377"/>
        <dbReference type="ChEBI" id="CHEBI:15378"/>
        <dbReference type="ChEBI" id="CHEBI:57387"/>
        <dbReference type="ChEBI" id="CHEBI:58343"/>
        <dbReference type="ChEBI" id="CHEBI:156553"/>
    </reaction>
</comment>
<dbReference type="InterPro" id="IPR045759">
    <property type="entry name" value="Ap4A_phos1/2_N"/>
</dbReference>
<dbReference type="GO" id="GO:0010945">
    <property type="term" value="F:coenzyme A diphosphatase activity"/>
    <property type="evidence" value="ECO:0007669"/>
    <property type="project" value="InterPro"/>
</dbReference>
<dbReference type="InterPro" id="IPR046400">
    <property type="entry name" value="SCS3"/>
</dbReference>
<comment type="function">
    <text evidence="6">Fatty acyl-coenzyme A (CoA) diphosphatase that hydrolyzes fatty acyl-CoA to yield acyl-4'-phosphopantetheine and adenosine 3',5'-bisphosphate. Preferentially hydrolyzes unsaturated long-chain acyl-CoA substrates in the endoplasmic reticulum (ER) lumen. This catalytic activity is required for maintaining ER structure and for lipid droplets (LDs) biogenesis, which are lipid storage organelles involved in maintaining lipid and energy homeostasis. May directly bind to diacylglycerol (DAGs) and triacylglycerol, which is also important for LD biogenesis. May support directional budding of nacent LDs from the ER into the cytosol by reducing DAG levels at sites of LD formation. May play a role in the regulation of cell morphology and cytoskeletal organization. Involved in phospholipid biosynthesis.</text>
</comment>
<dbReference type="AlphaFoldDB" id="G0S3N1"/>
<reference evidence="11 12" key="1">
    <citation type="journal article" date="2011" name="Cell">
        <title>Insight into structure and assembly of the nuclear pore complex by utilizing the genome of a eukaryotic thermophile.</title>
        <authorList>
            <person name="Amlacher S."/>
            <person name="Sarges P."/>
            <person name="Flemming D."/>
            <person name="van Noort V."/>
            <person name="Kunze R."/>
            <person name="Devos D.P."/>
            <person name="Arumugam M."/>
            <person name="Bork P."/>
            <person name="Hurt E."/>
        </authorList>
    </citation>
    <scope>NUCLEOTIDE SEQUENCE [LARGE SCALE GENOMIC DNA]</scope>
    <source>
        <strain evidence="12">DSM 1495 / CBS 144.50 / IMI 039719</strain>
    </source>
</reference>
<evidence type="ECO:0000256" key="5">
    <source>
        <dbReference type="ARBA" id="ARBA00023136"/>
    </source>
</evidence>
<name>G0S3N1_CHATD</name>
<comment type="catalytic activity">
    <reaction evidence="6">
        <text>an acyl-CoA + H2O = an acyl-4'-phosphopantetheine + adenosine 3',5'-bisphosphate + 2 H(+)</text>
        <dbReference type="Rhea" id="RHEA:50044"/>
        <dbReference type="ChEBI" id="CHEBI:15377"/>
        <dbReference type="ChEBI" id="CHEBI:15378"/>
        <dbReference type="ChEBI" id="CHEBI:58342"/>
        <dbReference type="ChEBI" id="CHEBI:58343"/>
        <dbReference type="ChEBI" id="CHEBI:132023"/>
    </reaction>
</comment>
<evidence type="ECO:0000256" key="4">
    <source>
        <dbReference type="ARBA" id="ARBA00022989"/>
    </source>
</evidence>
<keyword evidence="6" id="KW-0378">Hydrolase</keyword>
<dbReference type="InterPro" id="IPR019388">
    <property type="entry name" value="FIT"/>
</dbReference>
<feature type="active site" evidence="6">
    <location>
        <position position="175"/>
    </location>
</feature>
<keyword evidence="6" id="KW-0443">Lipid metabolism</keyword>
<gene>
    <name evidence="6" type="primary">SCS3</name>
    <name evidence="6" type="synonym">FIT2B</name>
    <name evidence="11" type="ORF">CTHT_0021850</name>
</gene>
<feature type="compositionally biased region" description="Low complexity" evidence="7">
    <location>
        <begin position="285"/>
        <end position="300"/>
    </location>
</feature>
<comment type="subcellular location">
    <subcellularLocation>
        <location evidence="1 6">Endoplasmic reticulum membrane</location>
        <topology evidence="1 6">Multi-pass membrane protein</topology>
    </subcellularLocation>
</comment>
<dbReference type="PANTHER" id="PTHR38420">
    <property type="entry name" value="AP-4-A PHOSPHORYLASE II"/>
    <property type="match status" value="1"/>
</dbReference>
<feature type="compositionally biased region" description="Low complexity" evidence="7">
    <location>
        <begin position="384"/>
        <end position="397"/>
    </location>
</feature>
<dbReference type="eggNOG" id="KOG3750">
    <property type="taxonomic scope" value="Eukaryota"/>
</dbReference>
<organism evidence="12">
    <name type="scientific">Chaetomium thermophilum (strain DSM 1495 / CBS 144.50 / IMI 039719)</name>
    <name type="common">Thermochaetoides thermophila</name>
    <dbReference type="NCBI Taxonomy" id="759272"/>
    <lineage>
        <taxon>Eukaryota</taxon>
        <taxon>Fungi</taxon>
        <taxon>Dikarya</taxon>
        <taxon>Ascomycota</taxon>
        <taxon>Pezizomycotina</taxon>
        <taxon>Sordariomycetes</taxon>
        <taxon>Sordariomycetidae</taxon>
        <taxon>Sordariales</taxon>
        <taxon>Chaetomiaceae</taxon>
        <taxon>Thermochaetoides</taxon>
    </lineage>
</organism>
<dbReference type="SUPFAM" id="SSF54197">
    <property type="entry name" value="HIT-like"/>
    <property type="match status" value="1"/>
</dbReference>
<evidence type="ECO:0000313" key="12">
    <source>
        <dbReference type="Proteomes" id="UP000008066"/>
    </source>
</evidence>
<evidence type="ECO:0000256" key="8">
    <source>
        <dbReference type="SAM" id="Phobius"/>
    </source>
</evidence>
<proteinExistence type="inferred from homology"/>
<dbReference type="Pfam" id="PF09830">
    <property type="entry name" value="ATP_transf"/>
    <property type="match status" value="1"/>
</dbReference>
<keyword evidence="6" id="KW-0444">Lipid biosynthesis</keyword>
<dbReference type="STRING" id="759272.G0S3N1"/>
<dbReference type="InterPro" id="IPR036265">
    <property type="entry name" value="HIT-like_sf"/>
</dbReference>
<keyword evidence="5 6" id="KW-0472">Membrane</keyword>
<feature type="active site" evidence="6">
    <location>
        <position position="265"/>
    </location>
</feature>
<evidence type="ECO:0000256" key="3">
    <source>
        <dbReference type="ARBA" id="ARBA00022824"/>
    </source>
</evidence>
<feature type="compositionally biased region" description="Pro residues" evidence="7">
    <location>
        <begin position="371"/>
        <end position="383"/>
    </location>
</feature>
<dbReference type="Pfam" id="PF19327">
    <property type="entry name" value="Ap4A_phos_N"/>
    <property type="match status" value="1"/>
</dbReference>
<keyword evidence="6" id="KW-1208">Phospholipid metabolism</keyword>
<feature type="transmembrane region" description="Helical" evidence="8">
    <location>
        <begin position="108"/>
        <end position="126"/>
    </location>
</feature>
<dbReference type="HOGENOM" id="CLU_395872_0_0_1"/>
<dbReference type="PANTHER" id="PTHR38420:SF3">
    <property type="entry name" value="5',5'''-P-1,P-4-TETRAPHOSPHATE PHOSPHORYLASE 2"/>
    <property type="match status" value="1"/>
</dbReference>
<keyword evidence="4 6" id="KW-1133">Transmembrane helix</keyword>
<keyword evidence="3 6" id="KW-0256">Endoplasmic reticulum</keyword>
<dbReference type="GO" id="GO:0140042">
    <property type="term" value="P:lipid droplet formation"/>
    <property type="evidence" value="ECO:0007669"/>
    <property type="project" value="UniProtKB-UniRule"/>
</dbReference>
<dbReference type="GO" id="GO:0003877">
    <property type="term" value="F:ATP:ADP adenylyltransferase activity"/>
    <property type="evidence" value="ECO:0007669"/>
    <property type="project" value="InterPro"/>
</dbReference>
<comment type="catalytic activity">
    <reaction evidence="6">
        <text>(5Z,8Z,11Z,14Z)-eicosatetraenoyl-CoA + H2O = S-(5Z,8Z,11Z,14Z-eicosatetraenoyl)-4'-phosphopantetheine + adenosine 3',5'-bisphosphate + 2 H(+)</text>
        <dbReference type="Rhea" id="RHEA:65568"/>
        <dbReference type="ChEBI" id="CHEBI:15377"/>
        <dbReference type="ChEBI" id="CHEBI:15378"/>
        <dbReference type="ChEBI" id="CHEBI:57368"/>
        <dbReference type="ChEBI" id="CHEBI:58343"/>
        <dbReference type="ChEBI" id="CHEBI:156554"/>
    </reaction>
</comment>
<evidence type="ECO:0000313" key="11">
    <source>
        <dbReference type="EMBL" id="EGS20358.1"/>
    </source>
</evidence>
<dbReference type="Proteomes" id="UP000008066">
    <property type="component" value="Unassembled WGS sequence"/>
</dbReference>
<dbReference type="HAMAP" id="MF_03231">
    <property type="entry name" value="SCS3"/>
    <property type="match status" value="1"/>
</dbReference>
<feature type="transmembrane region" description="Helical" evidence="8">
    <location>
        <begin position="172"/>
        <end position="195"/>
    </location>
</feature>
<dbReference type="OMA" id="CISAYHE"/>
<dbReference type="KEGG" id="cthr:CTHT_0021850"/>
<feature type="region of interest" description="Disordered" evidence="7">
    <location>
        <begin position="368"/>
        <end position="397"/>
    </location>
</feature>
<keyword evidence="2 6" id="KW-0812">Transmembrane</keyword>
<comment type="similarity">
    <text evidence="6">Belongs to the FIT family. Fungal FIT2B/SCS3 subfamily.</text>
</comment>